<sequence>MLGMHWSKVRPQPSGVQGTRYQRKLLIFLLTVLGSPIISDIASSVERVNKGHVRGLGRGHRTKSLLQSPNGPKRVKPLRIIQCYDDLLKRPDFVLEVMRANDLMDLI</sequence>
<dbReference type="EMBL" id="BGPR01014830">
    <property type="protein sequence ID" value="GBN66876.1"/>
    <property type="molecule type" value="Genomic_DNA"/>
</dbReference>
<comment type="caution">
    <text evidence="1">The sequence shown here is derived from an EMBL/GenBank/DDBJ whole genome shotgun (WGS) entry which is preliminary data.</text>
</comment>
<proteinExistence type="predicted"/>
<dbReference type="AlphaFoldDB" id="A0A4Y2QUG1"/>
<evidence type="ECO:0000313" key="2">
    <source>
        <dbReference type="Proteomes" id="UP000499080"/>
    </source>
</evidence>
<evidence type="ECO:0000313" key="1">
    <source>
        <dbReference type="EMBL" id="GBN66876.1"/>
    </source>
</evidence>
<protein>
    <submittedName>
        <fullName evidence="1">Uncharacterized protein</fullName>
    </submittedName>
</protein>
<gene>
    <name evidence="1" type="ORF">AVEN_216981_1</name>
</gene>
<reference evidence="1 2" key="1">
    <citation type="journal article" date="2019" name="Sci. Rep.">
        <title>Orb-weaving spider Araneus ventricosus genome elucidates the spidroin gene catalogue.</title>
        <authorList>
            <person name="Kono N."/>
            <person name="Nakamura H."/>
            <person name="Ohtoshi R."/>
            <person name="Moran D.A.P."/>
            <person name="Shinohara A."/>
            <person name="Yoshida Y."/>
            <person name="Fujiwara M."/>
            <person name="Mori M."/>
            <person name="Tomita M."/>
            <person name="Arakawa K."/>
        </authorList>
    </citation>
    <scope>NUCLEOTIDE SEQUENCE [LARGE SCALE GENOMIC DNA]</scope>
</reference>
<name>A0A4Y2QUG1_ARAVE</name>
<keyword evidence="2" id="KW-1185">Reference proteome</keyword>
<dbReference type="Proteomes" id="UP000499080">
    <property type="component" value="Unassembled WGS sequence"/>
</dbReference>
<organism evidence="1 2">
    <name type="scientific">Araneus ventricosus</name>
    <name type="common">Orbweaver spider</name>
    <name type="synonym">Epeira ventricosa</name>
    <dbReference type="NCBI Taxonomy" id="182803"/>
    <lineage>
        <taxon>Eukaryota</taxon>
        <taxon>Metazoa</taxon>
        <taxon>Ecdysozoa</taxon>
        <taxon>Arthropoda</taxon>
        <taxon>Chelicerata</taxon>
        <taxon>Arachnida</taxon>
        <taxon>Araneae</taxon>
        <taxon>Araneomorphae</taxon>
        <taxon>Entelegynae</taxon>
        <taxon>Araneoidea</taxon>
        <taxon>Araneidae</taxon>
        <taxon>Araneus</taxon>
    </lineage>
</organism>
<accession>A0A4Y2QUG1</accession>